<proteinExistence type="predicted"/>
<comment type="caution">
    <text evidence="1">The sequence shown here is derived from an EMBL/GenBank/DDBJ whole genome shotgun (WGS) entry which is preliminary data.</text>
</comment>
<organism evidence="1 2">
    <name type="scientific">Bradyrhizobium betae</name>
    <dbReference type="NCBI Taxonomy" id="244734"/>
    <lineage>
        <taxon>Bacteria</taxon>
        <taxon>Pseudomonadati</taxon>
        <taxon>Pseudomonadota</taxon>
        <taxon>Alphaproteobacteria</taxon>
        <taxon>Hyphomicrobiales</taxon>
        <taxon>Nitrobacteraceae</taxon>
        <taxon>Bradyrhizobium</taxon>
    </lineage>
</organism>
<accession>A0A4Q1UKX3</accession>
<reference evidence="1 2" key="1">
    <citation type="submission" date="2017-03" db="EMBL/GenBank/DDBJ databases">
        <authorList>
            <person name="Safronova V.I."/>
            <person name="Sazanova A.L."/>
            <person name="Chirak E.R."/>
        </authorList>
    </citation>
    <scope>NUCLEOTIDE SEQUENCE [LARGE SCALE GENOMIC DNA]</scope>
    <source>
        <strain evidence="1 2">Opo-243</strain>
    </source>
</reference>
<evidence type="ECO:0000313" key="2">
    <source>
        <dbReference type="Proteomes" id="UP000290819"/>
    </source>
</evidence>
<sequence length="62" mass="7134">MEVDPDTGKAVWTGITGTRAALQRDRFTIDPKVATYCPTDWVDERGYLDAELARKHRRPWSI</sequence>
<dbReference type="OrthoDB" id="8244050at2"/>
<keyword evidence="2" id="KW-1185">Reference proteome</keyword>
<dbReference type="Proteomes" id="UP000290819">
    <property type="component" value="Unassembled WGS sequence"/>
</dbReference>
<name>A0A4Q1UKX3_9BRAD</name>
<dbReference type="AlphaFoldDB" id="A0A4Q1UKX3"/>
<protein>
    <submittedName>
        <fullName evidence="1">Uncharacterized protein</fullName>
    </submittedName>
</protein>
<evidence type="ECO:0000313" key="1">
    <source>
        <dbReference type="EMBL" id="RXT35551.1"/>
    </source>
</evidence>
<dbReference type="EMBL" id="MZXW01000053">
    <property type="protein sequence ID" value="RXT35551.1"/>
    <property type="molecule type" value="Genomic_DNA"/>
</dbReference>
<gene>
    <name evidence="1" type="ORF">B5V03_35825</name>
</gene>